<evidence type="ECO:0000313" key="2">
    <source>
        <dbReference type="Proteomes" id="UP000288929"/>
    </source>
</evidence>
<dbReference type="InterPro" id="IPR000688">
    <property type="entry name" value="HypA/HybF"/>
</dbReference>
<dbReference type="GO" id="GO:0016151">
    <property type="term" value="F:nickel cation binding"/>
    <property type="evidence" value="ECO:0007669"/>
    <property type="project" value="InterPro"/>
</dbReference>
<dbReference type="PIRSF" id="PIRSF004761">
    <property type="entry name" value="Hydrgn_mat_HypA"/>
    <property type="match status" value="1"/>
</dbReference>
<dbReference type="OrthoDB" id="288014at2"/>
<proteinExistence type="predicted"/>
<organism evidence="1 2">
    <name type="scientific">Corynebacterium pelargi</name>
    <dbReference type="NCBI Taxonomy" id="1471400"/>
    <lineage>
        <taxon>Bacteria</taxon>
        <taxon>Bacillati</taxon>
        <taxon>Actinomycetota</taxon>
        <taxon>Actinomycetes</taxon>
        <taxon>Mycobacteriales</taxon>
        <taxon>Corynebacteriaceae</taxon>
        <taxon>Corynebacterium</taxon>
    </lineage>
</organism>
<protein>
    <submittedName>
        <fullName evidence="1">Hydrogenase nickel incorporation protein</fullName>
    </submittedName>
</protein>
<keyword evidence="2" id="KW-1185">Reference proteome</keyword>
<sequence length="110" mass="11943">MHELGLLTSVVDVVLKAAQGRTVESVNLEVGERSGAVVEALHAAWPLAVRDEALNARLIIDVVPATVWCPTCACEQRIDQFFALACPVCDTPTADLRKGREFRVLSIEVT</sequence>
<dbReference type="GO" id="GO:0051604">
    <property type="term" value="P:protein maturation"/>
    <property type="evidence" value="ECO:0007669"/>
    <property type="project" value="InterPro"/>
</dbReference>
<dbReference type="PANTHER" id="PTHR34535:SF3">
    <property type="entry name" value="HYDROGENASE MATURATION FACTOR HYPA"/>
    <property type="match status" value="1"/>
</dbReference>
<dbReference type="AlphaFoldDB" id="A0A410WBW5"/>
<dbReference type="PANTHER" id="PTHR34535">
    <property type="entry name" value="HYDROGENASE MATURATION FACTOR HYPA"/>
    <property type="match status" value="1"/>
</dbReference>
<dbReference type="Pfam" id="PF01155">
    <property type="entry name" value="HypA"/>
    <property type="match status" value="1"/>
</dbReference>
<gene>
    <name evidence="1" type="ORF">CPELA_10910</name>
</gene>
<dbReference type="RefSeq" id="WP_128890707.1">
    <property type="nucleotide sequence ID" value="NZ_BMCX01000005.1"/>
</dbReference>
<reference evidence="1 2" key="1">
    <citation type="submission" date="2019-01" db="EMBL/GenBank/DDBJ databases">
        <authorList>
            <person name="Ruckert C."/>
            <person name="Busche T."/>
            <person name="Kalinowski J."/>
        </authorList>
    </citation>
    <scope>NUCLEOTIDE SEQUENCE [LARGE SCALE GENOMIC DNA]</scope>
    <source>
        <strain evidence="1 2">136/3</strain>
    </source>
</reference>
<dbReference type="Proteomes" id="UP000288929">
    <property type="component" value="Chromosome"/>
</dbReference>
<dbReference type="KEGG" id="cpeg:CPELA_10910"/>
<dbReference type="GO" id="GO:0008270">
    <property type="term" value="F:zinc ion binding"/>
    <property type="evidence" value="ECO:0007669"/>
    <property type="project" value="TreeGrafter"/>
</dbReference>
<evidence type="ECO:0000313" key="1">
    <source>
        <dbReference type="EMBL" id="QAU53424.1"/>
    </source>
</evidence>
<dbReference type="EMBL" id="CP035299">
    <property type="protein sequence ID" value="QAU53424.1"/>
    <property type="molecule type" value="Genomic_DNA"/>
</dbReference>
<name>A0A410WBW5_9CORY</name>
<accession>A0A410WBW5</accession>
<dbReference type="Gene3D" id="3.30.2320.80">
    <property type="match status" value="1"/>
</dbReference>